<dbReference type="EMBL" id="JARK01001475">
    <property type="protein sequence ID" value="EYB97545.1"/>
    <property type="molecule type" value="Genomic_DNA"/>
</dbReference>
<comment type="caution">
    <text evidence="1">The sequence shown here is derived from an EMBL/GenBank/DDBJ whole genome shotgun (WGS) entry which is preliminary data.</text>
</comment>
<name>A0A016T4C1_9BILA</name>
<sequence length="136" mass="15759">MQISHCFSLRPSFIFLPWDYRHSRVLYWWSTLSSTRPYVSTCVVSFELVMYHFYFGSRNVRVDYAACADPQWKAVIPGINRENVGIHRGICGHSAGVTSLPVFHRGHERIYREQPRIHCGSASYRCSTVGGNFRVR</sequence>
<protein>
    <submittedName>
        <fullName evidence="1">Uncharacterized protein</fullName>
    </submittedName>
</protein>
<evidence type="ECO:0000313" key="2">
    <source>
        <dbReference type="Proteomes" id="UP000024635"/>
    </source>
</evidence>
<proteinExistence type="predicted"/>
<reference evidence="2" key="1">
    <citation type="journal article" date="2015" name="Nat. Genet.">
        <title>The genome and transcriptome of the zoonotic hookworm Ancylostoma ceylanicum identify infection-specific gene families.</title>
        <authorList>
            <person name="Schwarz E.M."/>
            <person name="Hu Y."/>
            <person name="Antoshechkin I."/>
            <person name="Miller M.M."/>
            <person name="Sternberg P.W."/>
            <person name="Aroian R.V."/>
        </authorList>
    </citation>
    <scope>NUCLEOTIDE SEQUENCE</scope>
    <source>
        <strain evidence="2">HY135</strain>
    </source>
</reference>
<accession>A0A016T4C1</accession>
<dbReference type="Proteomes" id="UP000024635">
    <property type="component" value="Unassembled WGS sequence"/>
</dbReference>
<dbReference type="AlphaFoldDB" id="A0A016T4C1"/>
<evidence type="ECO:0000313" key="1">
    <source>
        <dbReference type="EMBL" id="EYB97545.1"/>
    </source>
</evidence>
<gene>
    <name evidence="1" type="primary">Acey_s0139.g2087</name>
    <name evidence="1" type="ORF">Y032_0139g2087</name>
</gene>
<organism evidence="1 2">
    <name type="scientific">Ancylostoma ceylanicum</name>
    <dbReference type="NCBI Taxonomy" id="53326"/>
    <lineage>
        <taxon>Eukaryota</taxon>
        <taxon>Metazoa</taxon>
        <taxon>Ecdysozoa</taxon>
        <taxon>Nematoda</taxon>
        <taxon>Chromadorea</taxon>
        <taxon>Rhabditida</taxon>
        <taxon>Rhabditina</taxon>
        <taxon>Rhabditomorpha</taxon>
        <taxon>Strongyloidea</taxon>
        <taxon>Ancylostomatidae</taxon>
        <taxon>Ancylostomatinae</taxon>
        <taxon>Ancylostoma</taxon>
    </lineage>
</organism>
<keyword evidence="2" id="KW-1185">Reference proteome</keyword>